<comment type="similarity">
    <text evidence="1">Belongs to the complex I 51 kDa subunit family.</text>
</comment>
<dbReference type="EMBL" id="CP096021">
    <property type="protein sequence ID" value="UPM44914.1"/>
    <property type="molecule type" value="Genomic_DNA"/>
</dbReference>
<name>A0A8U0A7D0_9EURY</name>
<evidence type="ECO:0000259" key="6">
    <source>
        <dbReference type="SMART" id="SM00928"/>
    </source>
</evidence>
<evidence type="ECO:0000256" key="4">
    <source>
        <dbReference type="ARBA" id="ARBA00023004"/>
    </source>
</evidence>
<geneLocation type="plasmid" evidence="7 8">
    <name>unnamed2</name>
</geneLocation>
<keyword evidence="3" id="KW-0479">Metal-binding</keyword>
<reference evidence="7" key="1">
    <citation type="submission" date="2022-04" db="EMBL/GenBank/DDBJ databases">
        <title>Halocatena sp. nov., isolated from a salt lake.</title>
        <authorList>
            <person name="Cui H.-L."/>
        </authorList>
    </citation>
    <scope>NUCLEOTIDE SEQUENCE</scope>
    <source>
        <strain evidence="7">AD-1</strain>
        <plasmid evidence="7">unnamed2</plasmid>
    </source>
</reference>
<dbReference type="InterPro" id="IPR037207">
    <property type="entry name" value="Nuop51_4Fe4S-bd_sf"/>
</dbReference>
<evidence type="ECO:0000256" key="2">
    <source>
        <dbReference type="ARBA" id="ARBA00022485"/>
    </source>
</evidence>
<evidence type="ECO:0000256" key="1">
    <source>
        <dbReference type="ARBA" id="ARBA00007523"/>
    </source>
</evidence>
<dbReference type="SMART" id="SM00928">
    <property type="entry name" value="NADH_4Fe-4S"/>
    <property type="match status" value="1"/>
</dbReference>
<keyword evidence="8" id="KW-1185">Reference proteome</keyword>
<dbReference type="SUPFAM" id="SSF140490">
    <property type="entry name" value="Nqo1C-terminal domain-like"/>
    <property type="match status" value="1"/>
</dbReference>
<dbReference type="GeneID" id="71929612"/>
<gene>
    <name evidence="7" type="ORF">MW046_16155</name>
</gene>
<keyword evidence="7" id="KW-0614">Plasmid</keyword>
<keyword evidence="5" id="KW-0411">Iron-sulfur</keyword>
<dbReference type="Proteomes" id="UP000831768">
    <property type="component" value="Plasmid unnamed2"/>
</dbReference>
<evidence type="ECO:0000256" key="5">
    <source>
        <dbReference type="ARBA" id="ARBA00023014"/>
    </source>
</evidence>
<feature type="domain" description="NADH-ubiquinone oxidoreductase 51kDa subunit iron-sulphur binding" evidence="6">
    <location>
        <begin position="397"/>
        <end position="442"/>
    </location>
</feature>
<dbReference type="GO" id="GO:0046872">
    <property type="term" value="F:metal ion binding"/>
    <property type="evidence" value="ECO:0007669"/>
    <property type="project" value="UniProtKB-KW"/>
</dbReference>
<organism evidence="7 8">
    <name type="scientific">Halocatena salina</name>
    <dbReference type="NCBI Taxonomy" id="2934340"/>
    <lineage>
        <taxon>Archaea</taxon>
        <taxon>Methanobacteriati</taxon>
        <taxon>Methanobacteriota</taxon>
        <taxon>Stenosarchaea group</taxon>
        <taxon>Halobacteria</taxon>
        <taxon>Halobacteriales</taxon>
        <taxon>Natronomonadaceae</taxon>
        <taxon>Halocatena</taxon>
    </lineage>
</organism>
<dbReference type="GO" id="GO:0051539">
    <property type="term" value="F:4 iron, 4 sulfur cluster binding"/>
    <property type="evidence" value="ECO:0007669"/>
    <property type="project" value="UniProtKB-KW"/>
</dbReference>
<evidence type="ECO:0000313" key="7">
    <source>
        <dbReference type="EMBL" id="UPM44914.1"/>
    </source>
</evidence>
<dbReference type="InterPro" id="IPR019575">
    <property type="entry name" value="Nuop51_4Fe4S-bd"/>
</dbReference>
<proteinExistence type="inferred from homology"/>
<dbReference type="SUPFAM" id="SSF142019">
    <property type="entry name" value="Nqo1 FMN-binding domain-like"/>
    <property type="match status" value="1"/>
</dbReference>
<dbReference type="InterPro" id="IPR011538">
    <property type="entry name" value="Nuo51_FMN-bd"/>
</dbReference>
<dbReference type="AlphaFoldDB" id="A0A8U0A7D0"/>
<dbReference type="Pfam" id="PF01512">
    <property type="entry name" value="Complex1_51K"/>
    <property type="match status" value="1"/>
</dbReference>
<dbReference type="RefSeq" id="WP_247995568.1">
    <property type="nucleotide sequence ID" value="NZ_CP096021.1"/>
</dbReference>
<evidence type="ECO:0000256" key="3">
    <source>
        <dbReference type="ARBA" id="ARBA00022723"/>
    </source>
</evidence>
<evidence type="ECO:0000313" key="8">
    <source>
        <dbReference type="Proteomes" id="UP000831768"/>
    </source>
</evidence>
<sequence length="499" mass="52622">MTEHVLEASPVLRVAGRNSRDEVLNVATSAASLPVVAVGSTGLSALEPLVLATQNRQTAFYESCTPQRAADLADTLDNGELDIEDADAVIEHASTPTRLPIPDRSPLGVGTRTVLGRCGWLRPTCPNDYRASGGFETLTADGETVVGAARRVTGRGWGDAMADTSVGDSWKRVIDADGDPAVVVNAHGTPSDRLLLESLPFLPLEGALAAAQIVDASDVIIYLSEADNQAHERVTAAIENLPQTNAAVHAVTGPDEYRAAEPTMALEAIEGSQRLEARLRPPQPDIEGIYGRPTLVHTPRTLAQIVHATSGAAPTRIVTIRGDVQHEATVELPADGSLATAREAVTVDGTFKCACVGGQFGGLTPDLDIAPTPDALGAAGVGTEGVIDVLNEDQCLVAYIGEQSRFAQDENCGRCVPCREGTVQLTDLLREVYDGSFRPDAIEELLRVIESSSICAFGRDATRPVATGLDHFEDEFAVHAGGQCPTGTCTTELQHEVSQ</sequence>
<dbReference type="Pfam" id="PF10589">
    <property type="entry name" value="NADH_4Fe-4S"/>
    <property type="match status" value="1"/>
</dbReference>
<accession>A0A8U0A7D0</accession>
<dbReference type="Gene3D" id="3.40.50.11540">
    <property type="entry name" value="NADH-ubiquinone oxidoreductase 51kDa subunit"/>
    <property type="match status" value="1"/>
</dbReference>
<dbReference type="Gene3D" id="1.20.1440.230">
    <property type="entry name" value="NADH-ubiquinone oxidoreductase 51kDa subunit, iron-sulphur binding domain"/>
    <property type="match status" value="1"/>
</dbReference>
<dbReference type="PANTHER" id="PTHR43578">
    <property type="entry name" value="NADH-QUINONE OXIDOREDUCTASE SUBUNIT F"/>
    <property type="match status" value="1"/>
</dbReference>
<dbReference type="KEGG" id="haad:MW046_16155"/>
<keyword evidence="4" id="KW-0408">Iron</keyword>
<protein>
    <submittedName>
        <fullName evidence="7">NADH dehydrogenase FAD-containing subunit</fullName>
    </submittedName>
</protein>
<dbReference type="PANTHER" id="PTHR43578:SF3">
    <property type="entry name" value="NADH-QUINONE OXIDOREDUCTASE SUBUNIT F"/>
    <property type="match status" value="1"/>
</dbReference>
<keyword evidence="2" id="KW-0004">4Fe-4S</keyword>
<dbReference type="InterPro" id="IPR037225">
    <property type="entry name" value="Nuo51_FMN-bd_sf"/>
</dbReference>